<dbReference type="GO" id="GO:0005737">
    <property type="term" value="C:cytoplasm"/>
    <property type="evidence" value="ECO:0007669"/>
    <property type="project" value="UniProtKB-SubCell"/>
</dbReference>
<dbReference type="PANTHER" id="PTHR43024:SF1">
    <property type="entry name" value="UDP-N-ACETYLMURAMOYL-TRIPEPTIDE--D-ALANYL-D-ALANINE LIGASE"/>
    <property type="match status" value="1"/>
</dbReference>
<keyword evidence="7 10" id="KW-0573">Peptidoglycan synthesis</keyword>
<proteinExistence type="inferred from homology"/>
<dbReference type="Proteomes" id="UP000596063">
    <property type="component" value="Chromosome"/>
</dbReference>
<dbReference type="SUPFAM" id="SSF53623">
    <property type="entry name" value="MurD-like peptide ligases, catalytic domain"/>
    <property type="match status" value="1"/>
</dbReference>
<dbReference type="Gene3D" id="3.40.1390.10">
    <property type="entry name" value="MurE/MurF, N-terminal domain"/>
    <property type="match status" value="1"/>
</dbReference>
<dbReference type="PANTHER" id="PTHR43024">
    <property type="entry name" value="UDP-N-ACETYLMURAMOYL-TRIPEPTIDE--D-ALANYL-D-ALANINE LIGASE"/>
    <property type="match status" value="1"/>
</dbReference>
<dbReference type="NCBIfam" id="TIGR01143">
    <property type="entry name" value="murF"/>
    <property type="match status" value="1"/>
</dbReference>
<feature type="domain" description="Mur ligase C-terminal" evidence="13">
    <location>
        <begin position="317"/>
        <end position="434"/>
    </location>
</feature>
<gene>
    <name evidence="10" type="primary">murF</name>
    <name evidence="15" type="ORF">I6N98_04220</name>
</gene>
<dbReference type="EMBL" id="CP066167">
    <property type="protein sequence ID" value="QQD19068.1"/>
    <property type="molecule type" value="Genomic_DNA"/>
</dbReference>
<feature type="domain" description="Mur ligase N-terminal catalytic" evidence="12">
    <location>
        <begin position="25"/>
        <end position="91"/>
    </location>
</feature>
<keyword evidence="2 10" id="KW-0436">Ligase</keyword>
<dbReference type="SUPFAM" id="SSF53244">
    <property type="entry name" value="MurD-like peptide ligases, peptide-binding domain"/>
    <property type="match status" value="1"/>
</dbReference>
<feature type="binding site" evidence="10">
    <location>
        <begin position="107"/>
        <end position="113"/>
    </location>
    <ligand>
        <name>ATP</name>
        <dbReference type="ChEBI" id="CHEBI:30616"/>
    </ligand>
</feature>
<dbReference type="AlphaFoldDB" id="A0A7T4UQT3"/>
<keyword evidence="4 10" id="KW-0547">Nucleotide-binding</keyword>
<comment type="similarity">
    <text evidence="10">Belongs to the MurCDEF family. MurF subfamily.</text>
</comment>
<evidence type="ECO:0000259" key="12">
    <source>
        <dbReference type="Pfam" id="PF01225"/>
    </source>
</evidence>
<dbReference type="InterPro" id="IPR013221">
    <property type="entry name" value="Mur_ligase_cen"/>
</dbReference>
<comment type="catalytic activity">
    <reaction evidence="10 11">
        <text>D-alanyl-D-alanine + UDP-N-acetyl-alpha-D-muramoyl-L-alanyl-gamma-D-glutamyl-meso-2,6-diaminopimelate + ATP = UDP-N-acetyl-alpha-D-muramoyl-L-alanyl-gamma-D-glutamyl-meso-2,6-diaminopimeloyl-D-alanyl-D-alanine + ADP + phosphate + H(+)</text>
        <dbReference type="Rhea" id="RHEA:28374"/>
        <dbReference type="ChEBI" id="CHEBI:15378"/>
        <dbReference type="ChEBI" id="CHEBI:30616"/>
        <dbReference type="ChEBI" id="CHEBI:43474"/>
        <dbReference type="ChEBI" id="CHEBI:57822"/>
        <dbReference type="ChEBI" id="CHEBI:61386"/>
        <dbReference type="ChEBI" id="CHEBI:83905"/>
        <dbReference type="ChEBI" id="CHEBI:456216"/>
        <dbReference type="EC" id="6.3.2.10"/>
    </reaction>
</comment>
<dbReference type="Gene3D" id="3.90.190.20">
    <property type="entry name" value="Mur ligase, C-terminal domain"/>
    <property type="match status" value="1"/>
</dbReference>
<evidence type="ECO:0000256" key="10">
    <source>
        <dbReference type="HAMAP-Rule" id="MF_02019"/>
    </source>
</evidence>
<dbReference type="Pfam" id="PF01225">
    <property type="entry name" value="Mur_ligase"/>
    <property type="match status" value="1"/>
</dbReference>
<evidence type="ECO:0000259" key="13">
    <source>
        <dbReference type="Pfam" id="PF02875"/>
    </source>
</evidence>
<keyword evidence="1 10" id="KW-0963">Cytoplasm</keyword>
<evidence type="ECO:0000256" key="3">
    <source>
        <dbReference type="ARBA" id="ARBA00022618"/>
    </source>
</evidence>
<dbReference type="GO" id="GO:0005524">
    <property type="term" value="F:ATP binding"/>
    <property type="evidence" value="ECO:0007669"/>
    <property type="project" value="UniProtKB-UniRule"/>
</dbReference>
<dbReference type="InterPro" id="IPR000713">
    <property type="entry name" value="Mur_ligase_N"/>
</dbReference>
<keyword evidence="16" id="KW-1185">Reference proteome</keyword>
<evidence type="ECO:0000256" key="7">
    <source>
        <dbReference type="ARBA" id="ARBA00022984"/>
    </source>
</evidence>
<evidence type="ECO:0000256" key="4">
    <source>
        <dbReference type="ARBA" id="ARBA00022741"/>
    </source>
</evidence>
<dbReference type="InterPro" id="IPR036615">
    <property type="entry name" value="Mur_ligase_C_dom_sf"/>
</dbReference>
<keyword evidence="9 10" id="KW-0961">Cell wall biogenesis/degradation</keyword>
<dbReference type="EC" id="6.3.2.10" evidence="10 11"/>
<dbReference type="Gene3D" id="3.40.1190.10">
    <property type="entry name" value="Mur-like, catalytic domain"/>
    <property type="match status" value="1"/>
</dbReference>
<dbReference type="InterPro" id="IPR005863">
    <property type="entry name" value="UDP-N-AcMur_synth"/>
</dbReference>
<evidence type="ECO:0000256" key="1">
    <source>
        <dbReference type="ARBA" id="ARBA00022490"/>
    </source>
</evidence>
<sequence>MIGRFLLSDIAGLCAGELHGKDREVTRLCTDSRKLQTGDLFVALRGDNFDGNAFLNDAADHGAVAALANIPSDTVPTVVVADTRTALGQVAAENRRRFEGPLIALTGSSGKTSSKEMLAAILRQEHNVAATRGNLNNEIGVPLTLMDLASEHDVAVIEMGAAKRGDIAYLCQFAHPNIALLTNAQAAHLQGFGSLQGVAETKGEIFTALPADGTAIINADDSFAELWRGMAGHCRRVTFSVVGRADADIRATGITLQRGLSCFQLHSPAGQVEIELALPGRHMVANALGATGAALAAGASLESVKAGLESVRGVEGRLSRKLCGGVTLINDSYNANPGSVSAAIDVLSISEGRRILVLGTMAELGGDALELHREVGRRASQAGIDLLFAVGEFADELAGSFGDGASAFKDKAALCKALLATVAAGDAVLVKGSRSAAMETVAVELEETLSGERH</sequence>
<dbReference type="InterPro" id="IPR036565">
    <property type="entry name" value="Mur-like_cat_sf"/>
</dbReference>
<protein>
    <recommendedName>
        <fullName evidence="10 11">UDP-N-acetylmuramoyl-tripeptide--D-alanyl-D-alanine ligase</fullName>
        <ecNumber evidence="10 11">6.3.2.10</ecNumber>
    </recommendedName>
    <alternativeName>
        <fullName evidence="10">D-alanyl-D-alanine-adding enzyme</fullName>
    </alternativeName>
</protein>
<dbReference type="GO" id="GO:0071555">
    <property type="term" value="P:cell wall organization"/>
    <property type="evidence" value="ECO:0007669"/>
    <property type="project" value="UniProtKB-KW"/>
</dbReference>
<dbReference type="UniPathway" id="UPA00219"/>
<organism evidence="15 16">
    <name type="scientific">Spongiibacter nanhainus</name>
    <dbReference type="NCBI Taxonomy" id="2794344"/>
    <lineage>
        <taxon>Bacteria</taxon>
        <taxon>Pseudomonadati</taxon>
        <taxon>Pseudomonadota</taxon>
        <taxon>Gammaproteobacteria</taxon>
        <taxon>Cellvibrionales</taxon>
        <taxon>Spongiibacteraceae</taxon>
        <taxon>Spongiibacter</taxon>
    </lineage>
</organism>
<dbReference type="Pfam" id="PF02875">
    <property type="entry name" value="Mur_ligase_C"/>
    <property type="match status" value="1"/>
</dbReference>
<evidence type="ECO:0000256" key="9">
    <source>
        <dbReference type="ARBA" id="ARBA00023316"/>
    </source>
</evidence>
<evidence type="ECO:0000256" key="8">
    <source>
        <dbReference type="ARBA" id="ARBA00023306"/>
    </source>
</evidence>
<dbReference type="GO" id="GO:0047480">
    <property type="term" value="F:UDP-N-acetylmuramoyl-tripeptide-D-alanyl-D-alanine ligase activity"/>
    <property type="evidence" value="ECO:0007669"/>
    <property type="project" value="UniProtKB-UniRule"/>
</dbReference>
<dbReference type="GO" id="GO:0051301">
    <property type="term" value="P:cell division"/>
    <property type="evidence" value="ECO:0007669"/>
    <property type="project" value="UniProtKB-KW"/>
</dbReference>
<keyword evidence="6 10" id="KW-0133">Cell shape</keyword>
<evidence type="ECO:0000313" key="15">
    <source>
        <dbReference type="EMBL" id="QQD19068.1"/>
    </source>
</evidence>
<keyword evidence="5 10" id="KW-0067">ATP-binding</keyword>
<evidence type="ECO:0000256" key="5">
    <source>
        <dbReference type="ARBA" id="ARBA00022840"/>
    </source>
</evidence>
<evidence type="ECO:0000259" key="14">
    <source>
        <dbReference type="Pfam" id="PF08245"/>
    </source>
</evidence>
<dbReference type="RefSeq" id="WP_198570553.1">
    <property type="nucleotide sequence ID" value="NZ_CP066167.1"/>
</dbReference>
<dbReference type="HAMAP" id="MF_02019">
    <property type="entry name" value="MurF"/>
    <property type="match status" value="1"/>
</dbReference>
<reference evidence="15 16" key="1">
    <citation type="submission" date="2020-12" db="EMBL/GenBank/DDBJ databases">
        <authorList>
            <person name="Shan Y."/>
        </authorList>
    </citation>
    <scope>NUCLEOTIDE SEQUENCE [LARGE SCALE GENOMIC DNA]</scope>
    <source>
        <strain evidence="16">csc3.9</strain>
    </source>
</reference>
<dbReference type="KEGG" id="snan:I6N98_04220"/>
<name>A0A7T4UQT3_9GAMM</name>
<dbReference type="Pfam" id="PF08245">
    <property type="entry name" value="Mur_ligase_M"/>
    <property type="match status" value="1"/>
</dbReference>
<dbReference type="GO" id="GO:0008360">
    <property type="term" value="P:regulation of cell shape"/>
    <property type="evidence" value="ECO:0007669"/>
    <property type="project" value="UniProtKB-KW"/>
</dbReference>
<accession>A0A7T4UQT3</accession>
<dbReference type="InterPro" id="IPR035911">
    <property type="entry name" value="MurE/MurF_N"/>
</dbReference>
<dbReference type="InterPro" id="IPR051046">
    <property type="entry name" value="MurCDEF_CellWall_CoF430Synth"/>
</dbReference>
<dbReference type="InterPro" id="IPR004101">
    <property type="entry name" value="Mur_ligase_C"/>
</dbReference>
<feature type="domain" description="Mur ligase central" evidence="14">
    <location>
        <begin position="106"/>
        <end position="294"/>
    </location>
</feature>
<dbReference type="SUPFAM" id="SSF63418">
    <property type="entry name" value="MurE/MurF N-terminal domain"/>
    <property type="match status" value="1"/>
</dbReference>
<comment type="pathway">
    <text evidence="10 11">Cell wall biogenesis; peptidoglycan biosynthesis.</text>
</comment>
<keyword evidence="8 10" id="KW-0131">Cell cycle</keyword>
<evidence type="ECO:0000256" key="6">
    <source>
        <dbReference type="ARBA" id="ARBA00022960"/>
    </source>
</evidence>
<dbReference type="GO" id="GO:0009252">
    <property type="term" value="P:peptidoglycan biosynthetic process"/>
    <property type="evidence" value="ECO:0007669"/>
    <property type="project" value="UniProtKB-UniRule"/>
</dbReference>
<keyword evidence="3 10" id="KW-0132">Cell division</keyword>
<evidence type="ECO:0000313" key="16">
    <source>
        <dbReference type="Proteomes" id="UP000596063"/>
    </source>
</evidence>
<comment type="subcellular location">
    <subcellularLocation>
        <location evidence="10 11">Cytoplasm</location>
    </subcellularLocation>
</comment>
<comment type="function">
    <text evidence="10 11">Involved in cell wall formation. Catalyzes the final step in the synthesis of UDP-N-acetylmuramoyl-pentapeptide, the precursor of murein.</text>
</comment>
<evidence type="ECO:0000256" key="2">
    <source>
        <dbReference type="ARBA" id="ARBA00022598"/>
    </source>
</evidence>
<evidence type="ECO:0000256" key="11">
    <source>
        <dbReference type="RuleBase" id="RU004136"/>
    </source>
</evidence>